<comment type="caution">
    <text evidence="1">The sequence shown here is derived from an EMBL/GenBank/DDBJ whole genome shotgun (WGS) entry which is preliminary data.</text>
</comment>
<organism evidence="1 2">
    <name type="scientific">Litoreibacter roseus</name>
    <dbReference type="NCBI Taxonomy" id="2601869"/>
    <lineage>
        <taxon>Bacteria</taxon>
        <taxon>Pseudomonadati</taxon>
        <taxon>Pseudomonadota</taxon>
        <taxon>Alphaproteobacteria</taxon>
        <taxon>Rhodobacterales</taxon>
        <taxon>Roseobacteraceae</taxon>
        <taxon>Litoreibacter</taxon>
    </lineage>
</organism>
<reference evidence="1 2" key="1">
    <citation type="submission" date="2019-12" db="EMBL/GenBank/DDBJ databases">
        <title>Litoreibacter badius sp. nov., a novel bacteriochlorophyll a-containing bacterium in the genus Litoreibacter.</title>
        <authorList>
            <person name="Kanamuro M."/>
            <person name="Takabe Y."/>
            <person name="Mori K."/>
            <person name="Takaichi S."/>
            <person name="Hanada S."/>
        </authorList>
    </citation>
    <scope>NUCLEOTIDE SEQUENCE [LARGE SCALE GENOMIC DNA]</scope>
    <source>
        <strain evidence="1 2">K6</strain>
    </source>
</reference>
<gene>
    <name evidence="1" type="ORF">KIN_05720</name>
</gene>
<dbReference type="EMBL" id="BLJE01000001">
    <property type="protein sequence ID" value="GFE63498.1"/>
    <property type="molecule type" value="Genomic_DNA"/>
</dbReference>
<dbReference type="SUPFAM" id="SSF103025">
    <property type="entry name" value="Folate-binding domain"/>
    <property type="match status" value="1"/>
</dbReference>
<dbReference type="Gene3D" id="3.30.1360.120">
    <property type="entry name" value="Probable tRNA modification gtpase trme, domain 1"/>
    <property type="match status" value="1"/>
</dbReference>
<name>A0A6N6JDZ4_9RHOB</name>
<dbReference type="AlphaFoldDB" id="A0A6N6JDZ4"/>
<accession>A0A6N6JDZ4</accession>
<dbReference type="InterPro" id="IPR027266">
    <property type="entry name" value="TrmE/GcvT-like"/>
</dbReference>
<sequence>MVELVARTPCEGLLPYEAGEAELSEIIPKRITSLAPFEDSTLLKPLKTALGVELPAPGQSVKAKDGRIVWTGQNQFFVLDAEVPALDAAVTDQSDAWAMVALGGAAAIDVMARICPLDCAHMTASQVARSLIGHMPAIIIRTKTGFEIMVFRAFAKTLVNEVSHVMDAVAARGALST</sequence>
<dbReference type="OrthoDB" id="7350722at2"/>
<evidence type="ECO:0000313" key="2">
    <source>
        <dbReference type="Proteomes" id="UP000436822"/>
    </source>
</evidence>
<protein>
    <submittedName>
        <fullName evidence="1">Uncharacterized protein</fullName>
    </submittedName>
</protein>
<proteinExistence type="predicted"/>
<evidence type="ECO:0000313" key="1">
    <source>
        <dbReference type="EMBL" id="GFE63498.1"/>
    </source>
</evidence>
<keyword evidence="2" id="KW-1185">Reference proteome</keyword>
<dbReference type="RefSeq" id="WP_159804430.1">
    <property type="nucleotide sequence ID" value="NZ_BLJE01000001.1"/>
</dbReference>
<dbReference type="Proteomes" id="UP000436822">
    <property type="component" value="Unassembled WGS sequence"/>
</dbReference>